<evidence type="ECO:0008006" key="4">
    <source>
        <dbReference type="Google" id="ProtNLM"/>
    </source>
</evidence>
<reference evidence="3" key="1">
    <citation type="journal article" date="2019" name="Int. J. Syst. Evol. Microbiol.">
        <title>The Global Catalogue of Microorganisms (GCM) 10K type strain sequencing project: providing services to taxonomists for standard genome sequencing and annotation.</title>
        <authorList>
            <consortium name="The Broad Institute Genomics Platform"/>
            <consortium name="The Broad Institute Genome Sequencing Center for Infectious Disease"/>
            <person name="Wu L."/>
            <person name="Ma J."/>
        </authorList>
    </citation>
    <scope>NUCLEOTIDE SEQUENCE [LARGE SCALE GENOMIC DNA]</scope>
    <source>
        <strain evidence="3">JCM 18720</strain>
    </source>
</reference>
<evidence type="ECO:0000256" key="1">
    <source>
        <dbReference type="SAM" id="SignalP"/>
    </source>
</evidence>
<name>A0ABP9SBT8_9GAMM</name>
<dbReference type="RefSeq" id="WP_345317460.1">
    <property type="nucleotide sequence ID" value="NZ_BAABLF010000026.1"/>
</dbReference>
<keyword evidence="3" id="KW-1185">Reference proteome</keyword>
<accession>A0ABP9SBT8</accession>
<feature type="signal peptide" evidence="1">
    <location>
        <begin position="1"/>
        <end position="17"/>
    </location>
</feature>
<gene>
    <name evidence="2" type="ORF">GCM10025772_24980</name>
</gene>
<dbReference type="EMBL" id="BAABLF010000026">
    <property type="protein sequence ID" value="GAA5193646.1"/>
    <property type="molecule type" value="Genomic_DNA"/>
</dbReference>
<sequence>MKTGVLMGLLLISSAQAAEQLSYHCTHDGAVREIAVVYPEGTPLPCEVRYSNREGMTTLWQAQNSEGYCEQQAEAFVAQQRSWGWHCERQHGELTETQTGD</sequence>
<evidence type="ECO:0000313" key="3">
    <source>
        <dbReference type="Proteomes" id="UP001501600"/>
    </source>
</evidence>
<comment type="caution">
    <text evidence="2">The sequence shown here is derived from an EMBL/GenBank/DDBJ whole genome shotgun (WGS) entry which is preliminary data.</text>
</comment>
<feature type="chain" id="PRO_5047324390" description="DUF4124 domain-containing protein" evidence="1">
    <location>
        <begin position="18"/>
        <end position="101"/>
    </location>
</feature>
<evidence type="ECO:0000313" key="2">
    <source>
        <dbReference type="EMBL" id="GAA5193646.1"/>
    </source>
</evidence>
<keyword evidence="1" id="KW-0732">Signal</keyword>
<proteinExistence type="predicted"/>
<protein>
    <recommendedName>
        <fullName evidence="4">DUF4124 domain-containing protein</fullName>
    </recommendedName>
</protein>
<organism evidence="2 3">
    <name type="scientific">Ferrimonas gelatinilytica</name>
    <dbReference type="NCBI Taxonomy" id="1255257"/>
    <lineage>
        <taxon>Bacteria</taxon>
        <taxon>Pseudomonadati</taxon>
        <taxon>Pseudomonadota</taxon>
        <taxon>Gammaproteobacteria</taxon>
        <taxon>Alteromonadales</taxon>
        <taxon>Ferrimonadaceae</taxon>
        <taxon>Ferrimonas</taxon>
    </lineage>
</organism>
<dbReference type="Proteomes" id="UP001501600">
    <property type="component" value="Unassembled WGS sequence"/>
</dbReference>